<name>A0ABD3ANL4_9GENT</name>
<dbReference type="EMBL" id="JBJUIK010000003">
    <property type="protein sequence ID" value="KAL3532778.1"/>
    <property type="molecule type" value="Genomic_DNA"/>
</dbReference>
<feature type="region of interest" description="Disordered" evidence="1">
    <location>
        <begin position="1"/>
        <end position="41"/>
    </location>
</feature>
<evidence type="ECO:0000256" key="1">
    <source>
        <dbReference type="SAM" id="MobiDB-lite"/>
    </source>
</evidence>
<sequence length="177" mass="19941">MTGRKRRRRRTEWVREKRSEVKDEEEGAEKEEEDDGEGIGGWVCRGLGEDGGIYVTVSRSTPTVAGDLLIVGIYRPAVVIAVTRLTGLLVWISRLDPRPLAQITASGTFYLGKQDHEVAKEEDYGVQQQTENDCTQILLTVIDCLSRFHPHTTYTNDDGRCMDGFGSQHRRNPMDNS</sequence>
<dbReference type="Proteomes" id="UP001630127">
    <property type="component" value="Unassembled WGS sequence"/>
</dbReference>
<dbReference type="AlphaFoldDB" id="A0ABD3ANL4"/>
<keyword evidence="3" id="KW-1185">Reference proteome</keyword>
<reference evidence="2 3" key="1">
    <citation type="submission" date="2024-11" db="EMBL/GenBank/DDBJ databases">
        <title>A near-complete genome assembly of Cinchona calisaya.</title>
        <authorList>
            <person name="Lian D.C."/>
            <person name="Zhao X.W."/>
            <person name="Wei L."/>
        </authorList>
    </citation>
    <scope>NUCLEOTIDE SEQUENCE [LARGE SCALE GENOMIC DNA]</scope>
    <source>
        <tissue evidence="2">Nenye</tissue>
    </source>
</reference>
<accession>A0ABD3ANL4</accession>
<gene>
    <name evidence="2" type="ORF">ACH5RR_006299</name>
</gene>
<feature type="compositionally biased region" description="Acidic residues" evidence="1">
    <location>
        <begin position="22"/>
        <end position="37"/>
    </location>
</feature>
<comment type="caution">
    <text evidence="2">The sequence shown here is derived from an EMBL/GenBank/DDBJ whole genome shotgun (WGS) entry which is preliminary data.</text>
</comment>
<feature type="compositionally biased region" description="Basic residues" evidence="1">
    <location>
        <begin position="1"/>
        <end position="10"/>
    </location>
</feature>
<evidence type="ECO:0000313" key="3">
    <source>
        <dbReference type="Proteomes" id="UP001630127"/>
    </source>
</evidence>
<dbReference type="PANTHER" id="PTHR32303:SF18">
    <property type="entry name" value="POLYVINYLALCOHOL DEHYDROGENASE-LIKE"/>
    <property type="match status" value="1"/>
</dbReference>
<protein>
    <submittedName>
        <fullName evidence="2">Uncharacterized protein</fullName>
    </submittedName>
</protein>
<proteinExistence type="predicted"/>
<feature type="compositionally biased region" description="Basic and acidic residues" evidence="1">
    <location>
        <begin position="11"/>
        <end position="21"/>
    </location>
</feature>
<evidence type="ECO:0000313" key="2">
    <source>
        <dbReference type="EMBL" id="KAL3532778.1"/>
    </source>
</evidence>
<dbReference type="PANTHER" id="PTHR32303">
    <property type="entry name" value="QUINOPROTEIN ALCOHOL DEHYDROGENASE (CYTOCHROME C)"/>
    <property type="match status" value="1"/>
</dbReference>
<organism evidence="2 3">
    <name type="scientific">Cinchona calisaya</name>
    <dbReference type="NCBI Taxonomy" id="153742"/>
    <lineage>
        <taxon>Eukaryota</taxon>
        <taxon>Viridiplantae</taxon>
        <taxon>Streptophyta</taxon>
        <taxon>Embryophyta</taxon>
        <taxon>Tracheophyta</taxon>
        <taxon>Spermatophyta</taxon>
        <taxon>Magnoliopsida</taxon>
        <taxon>eudicotyledons</taxon>
        <taxon>Gunneridae</taxon>
        <taxon>Pentapetalae</taxon>
        <taxon>asterids</taxon>
        <taxon>lamiids</taxon>
        <taxon>Gentianales</taxon>
        <taxon>Rubiaceae</taxon>
        <taxon>Cinchonoideae</taxon>
        <taxon>Cinchoneae</taxon>
        <taxon>Cinchona</taxon>
    </lineage>
</organism>